<feature type="region of interest" description="Disordered" evidence="1">
    <location>
        <begin position="85"/>
        <end position="110"/>
    </location>
</feature>
<name>A0A1Y2ED05_9PEZI</name>
<evidence type="ECO:0000313" key="3">
    <source>
        <dbReference type="Proteomes" id="UP000193689"/>
    </source>
</evidence>
<feature type="compositionally biased region" description="Acidic residues" evidence="1">
    <location>
        <begin position="854"/>
        <end position="864"/>
    </location>
</feature>
<dbReference type="Proteomes" id="UP000193689">
    <property type="component" value="Unassembled WGS sequence"/>
</dbReference>
<feature type="compositionally biased region" description="Acidic residues" evidence="1">
    <location>
        <begin position="882"/>
        <end position="893"/>
    </location>
</feature>
<keyword evidence="3" id="KW-1185">Reference proteome</keyword>
<feature type="compositionally biased region" description="Basic and acidic residues" evidence="1">
    <location>
        <begin position="215"/>
        <end position="227"/>
    </location>
</feature>
<dbReference type="GeneID" id="63774148"/>
<feature type="compositionally biased region" description="Polar residues" evidence="1">
    <location>
        <begin position="821"/>
        <end position="830"/>
    </location>
</feature>
<protein>
    <submittedName>
        <fullName evidence="2">Uncharacterized protein</fullName>
    </submittedName>
</protein>
<dbReference type="RefSeq" id="XP_040719413.1">
    <property type="nucleotide sequence ID" value="XM_040857936.1"/>
</dbReference>
<dbReference type="STRING" id="1141098.A0A1Y2ED05"/>
<feature type="compositionally biased region" description="Pro residues" evidence="1">
    <location>
        <begin position="497"/>
        <end position="507"/>
    </location>
</feature>
<comment type="caution">
    <text evidence="2">The sequence shown here is derived from an EMBL/GenBank/DDBJ whole genome shotgun (WGS) entry which is preliminary data.</text>
</comment>
<sequence length="940" mass="102208">MPSEEMEITTDFGPTGLSEDIDIDVEFVAGQPDEDLDLGDIDGEEVEHFNSDTRDELMAERDDASFGMVDADDLDYNDSANANNDYEIDLGGDDANMWQDNPTTGDENDYKAQAEVTARVSADMGDMAAQGTMEASASSDVAASFENSGSVGAIASQDFGSFHNVTELTMEPPVEEFDDREEVEPGQAYSDTAPRAADDFEELQLPNTTELTSHPIDESQRILEPDATKGTTGAADTLTISDEQKLEDGFPNEPEGDVTSGRDQTEDEQDLGQDENAEQHVLQNQDDSTWVEGTADCIHEEDQTGDEFFHESTTDDQITEHTTADLDGTEVKDSLNPDEDGSVQAVEDPTTVASRHEMIVNYGDTDYRLFAREPDDDPNSYFLRDMSALQLPLREFLSSIRAVISSEISPLNELVMYVDGLGLEFGETMASDFLDGYSFGDLISLYDTLLKNDDDAGDRPDLYMHLVIRPNCRQRIAALMESATAGRGFSEVAVYRPAPPPTPPAPPHMSMSSEGSEEFYYDDDDIDASQGHGSSYVDNEQHEGVTFEEQAYPGESNDLSNEASARVGSEEPIHESPEETASQVHKVNDSEDLSFQQEEYDELDEAVSPEQNNSNVGGDPSEGRGLYVLEETSLDEQSNNGRAEAALGELGDDDLGGAQGHGVHDDTSYDEQSNDDLAEATRVMHANDNPEKPAPEDEEATGLAGNAGATVDDDEIDYDKSDMELSTQGNYPNSFNPPILQISFYCTRLPGCGCDVCFLDKIEAGLAVEARSRSSEQTMLHSEGGSRRNGLVTASNLLQAPSNTNTHRSQDEIDAADNLVSTAVPTNNGPSERAASHSSSATATLNGDGKDEIDYSDDEIDVGEQEPAPTGQTGSTPKLEILDDDEITWESDNEEARSNIKVSRQSLQVSPAVGKRTLSDFNADADEDADEKNDAKRHRS</sequence>
<dbReference type="EMBL" id="MCFJ01000002">
    <property type="protein sequence ID" value="ORY69463.1"/>
    <property type="molecule type" value="Genomic_DNA"/>
</dbReference>
<feature type="compositionally biased region" description="Acidic residues" evidence="1">
    <location>
        <begin position="668"/>
        <end position="678"/>
    </location>
</feature>
<organism evidence="2 3">
    <name type="scientific">Pseudomassariella vexata</name>
    <dbReference type="NCBI Taxonomy" id="1141098"/>
    <lineage>
        <taxon>Eukaryota</taxon>
        <taxon>Fungi</taxon>
        <taxon>Dikarya</taxon>
        <taxon>Ascomycota</taxon>
        <taxon>Pezizomycotina</taxon>
        <taxon>Sordariomycetes</taxon>
        <taxon>Xylariomycetidae</taxon>
        <taxon>Amphisphaeriales</taxon>
        <taxon>Pseudomassariaceae</taxon>
        <taxon>Pseudomassariella</taxon>
    </lineage>
</organism>
<reference evidence="2 3" key="1">
    <citation type="submission" date="2016-07" db="EMBL/GenBank/DDBJ databases">
        <title>Pervasive Adenine N6-methylation of Active Genes in Fungi.</title>
        <authorList>
            <consortium name="DOE Joint Genome Institute"/>
            <person name="Mondo S.J."/>
            <person name="Dannebaum R.O."/>
            <person name="Kuo R.C."/>
            <person name="Labutti K."/>
            <person name="Haridas S."/>
            <person name="Kuo A."/>
            <person name="Salamov A."/>
            <person name="Ahrendt S.R."/>
            <person name="Lipzen A."/>
            <person name="Sullivan W."/>
            <person name="Andreopoulos W.B."/>
            <person name="Clum A."/>
            <person name="Lindquist E."/>
            <person name="Daum C."/>
            <person name="Ramamoorthy G.K."/>
            <person name="Gryganskyi A."/>
            <person name="Culley D."/>
            <person name="Magnuson J.K."/>
            <person name="James T.Y."/>
            <person name="O'Malley M.A."/>
            <person name="Stajich J.E."/>
            <person name="Spatafora J.W."/>
            <person name="Visel A."/>
            <person name="Grigoriev I.V."/>
        </authorList>
    </citation>
    <scope>NUCLEOTIDE SEQUENCE [LARGE SCALE GENOMIC DNA]</scope>
    <source>
        <strain evidence="2 3">CBS 129021</strain>
    </source>
</reference>
<feature type="compositionally biased region" description="Acidic residues" evidence="1">
    <location>
        <begin position="598"/>
        <end position="607"/>
    </location>
</feature>
<feature type="region of interest" description="Disordered" evidence="1">
    <location>
        <begin position="551"/>
        <end position="714"/>
    </location>
</feature>
<gene>
    <name evidence="2" type="ORF">BCR38DRAFT_405183</name>
</gene>
<feature type="compositionally biased region" description="Polar residues" evidence="1">
    <location>
        <begin position="900"/>
        <end position="909"/>
    </location>
</feature>
<accession>A0A1Y2ED05</accession>
<feature type="region of interest" description="Disordered" evidence="1">
    <location>
        <begin position="821"/>
        <end position="940"/>
    </location>
</feature>
<feature type="region of interest" description="Disordered" evidence="1">
    <location>
        <begin position="311"/>
        <end position="343"/>
    </location>
</feature>
<dbReference type="InterPro" id="IPR018822">
    <property type="entry name" value="UPF0646"/>
</dbReference>
<feature type="compositionally biased region" description="Acidic residues" evidence="1">
    <location>
        <begin position="173"/>
        <end position="184"/>
    </location>
</feature>
<feature type="region of interest" description="Disordered" evidence="1">
    <location>
        <begin position="494"/>
        <end position="517"/>
    </location>
</feature>
<proteinExistence type="predicted"/>
<dbReference type="InParanoid" id="A0A1Y2ED05"/>
<evidence type="ECO:0000256" key="1">
    <source>
        <dbReference type="SAM" id="MobiDB-lite"/>
    </source>
</evidence>
<dbReference type="OrthoDB" id="5339076at2759"/>
<dbReference type="Pfam" id="PF10336">
    <property type="entry name" value="DUF2420"/>
    <property type="match status" value="1"/>
</dbReference>
<feature type="region of interest" description="Disordered" evidence="1">
    <location>
        <begin position="172"/>
        <end position="273"/>
    </location>
</feature>
<feature type="compositionally biased region" description="Basic and acidic residues" evidence="1">
    <location>
        <begin position="311"/>
        <end position="335"/>
    </location>
</feature>
<feature type="compositionally biased region" description="Low complexity" evidence="1">
    <location>
        <begin position="228"/>
        <end position="239"/>
    </location>
</feature>
<evidence type="ECO:0000313" key="2">
    <source>
        <dbReference type="EMBL" id="ORY69463.1"/>
    </source>
</evidence>
<dbReference type="AlphaFoldDB" id="A0A1Y2ED05"/>
<feature type="compositionally biased region" description="Basic and acidic residues" evidence="1">
    <location>
        <begin position="568"/>
        <end position="577"/>
    </location>
</feature>